<sequence>MIQLAVYALFGIFVSGALAGVGVKTPLWLPTLEIIALIWLCGARNIAFSGRLLGICMLAEIAILFVLDIGILTRGGGPDGITFTSLAPKTFLRRDLVRHWSPLSGRSWD</sequence>
<accession>A0ABV6CDI0</accession>
<gene>
    <name evidence="2" type="ORF">ACFFIZ_00015</name>
</gene>
<keyword evidence="3" id="KW-1185">Reference proteome</keyword>
<proteinExistence type="predicted"/>
<keyword evidence="1" id="KW-1133">Transmembrane helix</keyword>
<organism evidence="2 3">
    <name type="scientific">Paracoccus rhizosphaerae</name>
    <dbReference type="NCBI Taxonomy" id="1133347"/>
    <lineage>
        <taxon>Bacteria</taxon>
        <taxon>Pseudomonadati</taxon>
        <taxon>Pseudomonadota</taxon>
        <taxon>Alphaproteobacteria</taxon>
        <taxon>Rhodobacterales</taxon>
        <taxon>Paracoccaceae</taxon>
        <taxon>Paracoccus</taxon>
    </lineage>
</organism>
<feature type="transmembrane region" description="Helical" evidence="1">
    <location>
        <begin position="29"/>
        <end position="47"/>
    </location>
</feature>
<evidence type="ECO:0000313" key="2">
    <source>
        <dbReference type="EMBL" id="MFC0198779.1"/>
    </source>
</evidence>
<reference evidence="2 3" key="1">
    <citation type="submission" date="2024-09" db="EMBL/GenBank/DDBJ databases">
        <authorList>
            <person name="Sun Q."/>
            <person name="Mori K."/>
        </authorList>
    </citation>
    <scope>NUCLEOTIDE SEQUENCE [LARGE SCALE GENOMIC DNA]</scope>
    <source>
        <strain evidence="2 3">CCM 7904</strain>
    </source>
</reference>
<evidence type="ECO:0000256" key="1">
    <source>
        <dbReference type="SAM" id="Phobius"/>
    </source>
</evidence>
<name>A0ABV6CDI0_9RHOB</name>
<evidence type="ECO:0000313" key="3">
    <source>
        <dbReference type="Proteomes" id="UP001589795"/>
    </source>
</evidence>
<comment type="caution">
    <text evidence="2">The sequence shown here is derived from an EMBL/GenBank/DDBJ whole genome shotgun (WGS) entry which is preliminary data.</text>
</comment>
<keyword evidence="1" id="KW-0472">Membrane</keyword>
<keyword evidence="1" id="KW-0812">Transmembrane</keyword>
<dbReference type="Proteomes" id="UP001589795">
    <property type="component" value="Unassembled WGS sequence"/>
</dbReference>
<protein>
    <submittedName>
        <fullName evidence="2">Uncharacterized protein</fullName>
    </submittedName>
</protein>
<feature type="transmembrane region" description="Helical" evidence="1">
    <location>
        <begin position="52"/>
        <end position="72"/>
    </location>
</feature>
<dbReference type="RefSeq" id="WP_265508747.1">
    <property type="nucleotide sequence ID" value="NZ_JAOTBE010000108.1"/>
</dbReference>
<dbReference type="EMBL" id="JBHLWQ010000001">
    <property type="protein sequence ID" value="MFC0198779.1"/>
    <property type="molecule type" value="Genomic_DNA"/>
</dbReference>